<reference evidence="4" key="1">
    <citation type="submission" date="2020-10" db="EMBL/GenBank/DDBJ databases">
        <authorList>
            <person name="Roach M.J.R."/>
        </authorList>
    </citation>
    <scope>NUCLEOTIDE SEQUENCE</scope>
    <source>
        <strain evidence="4">CBS 1945</strain>
    </source>
</reference>
<dbReference type="PANTHER" id="PTHR24070">
    <property type="entry name" value="RAS, DI-RAS, AND RHEB FAMILY MEMBERS OF SMALL GTPASE SUPERFAMILY"/>
    <property type="match status" value="1"/>
</dbReference>
<dbReference type="Pfam" id="PF00071">
    <property type="entry name" value="Ras"/>
    <property type="match status" value="1"/>
</dbReference>
<dbReference type="RefSeq" id="XP_038776881.1">
    <property type="nucleotide sequence ID" value="XM_038920953.1"/>
</dbReference>
<accession>A0A875RWN3</accession>
<keyword evidence="1" id="KW-0547">Nucleotide-binding</keyword>
<dbReference type="InterPro" id="IPR027417">
    <property type="entry name" value="P-loop_NTPase"/>
</dbReference>
<feature type="compositionally biased region" description="Basic and acidic residues" evidence="3">
    <location>
        <begin position="251"/>
        <end position="261"/>
    </location>
</feature>
<dbReference type="SMART" id="SM00174">
    <property type="entry name" value="RHO"/>
    <property type="match status" value="1"/>
</dbReference>
<dbReference type="PROSITE" id="PS51420">
    <property type="entry name" value="RHO"/>
    <property type="match status" value="1"/>
</dbReference>
<dbReference type="Gene3D" id="3.40.50.300">
    <property type="entry name" value="P-loop containing nucleotide triphosphate hydrolases"/>
    <property type="match status" value="1"/>
</dbReference>
<keyword evidence="2" id="KW-0342">GTP-binding</keyword>
<evidence type="ECO:0000256" key="3">
    <source>
        <dbReference type="SAM" id="MobiDB-lite"/>
    </source>
</evidence>
<sequence>MQKGSNALKISVVGDLGTGKSSLVLRFVQSSFSDALDPSLEDNYLGVADLDNGERYKLDILDTVDDELSDDLEEVIKLSDSDVIILTYSISEDASYNNLFLRCSRFRTRKEKIRKNGTLPKTLIVGTKSDLEDHRQVPRSSGEKLMKAFGLNGFIECSSKSGYNVDEAFKIAAQLALEKRLEQGISIDAVYQDRSGTTVDRKEGSEFDTDKDPSSQENECIGDKDPAHLNSLSATLQSGRRNDQSTGSLEDAAKSKPEHESSCCVIM</sequence>
<evidence type="ECO:0000313" key="5">
    <source>
        <dbReference type="Proteomes" id="UP000662931"/>
    </source>
</evidence>
<evidence type="ECO:0000256" key="2">
    <source>
        <dbReference type="ARBA" id="ARBA00023134"/>
    </source>
</evidence>
<dbReference type="GO" id="GO:0003924">
    <property type="term" value="F:GTPase activity"/>
    <property type="evidence" value="ECO:0007669"/>
    <property type="project" value="InterPro"/>
</dbReference>
<proteinExistence type="predicted"/>
<dbReference type="AlphaFoldDB" id="A0A875RWN3"/>
<dbReference type="SMART" id="SM00175">
    <property type="entry name" value="RAB"/>
    <property type="match status" value="1"/>
</dbReference>
<gene>
    <name evidence="4" type="ORF">FOA43_000626</name>
</gene>
<evidence type="ECO:0000256" key="1">
    <source>
        <dbReference type="ARBA" id="ARBA00022741"/>
    </source>
</evidence>
<keyword evidence="5" id="KW-1185">Reference proteome</keyword>
<dbReference type="OrthoDB" id="265044at2759"/>
<dbReference type="KEGG" id="bnn:FOA43_000626"/>
<protein>
    <submittedName>
        <fullName evidence="4">Uncharacterized protein</fullName>
    </submittedName>
</protein>
<dbReference type="EMBL" id="CP064812">
    <property type="protein sequence ID" value="QPG73316.1"/>
    <property type="molecule type" value="Genomic_DNA"/>
</dbReference>
<dbReference type="Proteomes" id="UP000662931">
    <property type="component" value="Chromosome 1"/>
</dbReference>
<dbReference type="SUPFAM" id="SSF52540">
    <property type="entry name" value="P-loop containing nucleoside triphosphate hydrolases"/>
    <property type="match status" value="1"/>
</dbReference>
<name>A0A875RWN3_EENNA</name>
<organism evidence="4 5">
    <name type="scientific">Eeniella nana</name>
    <name type="common">Yeast</name>
    <name type="synonym">Brettanomyces nanus</name>
    <dbReference type="NCBI Taxonomy" id="13502"/>
    <lineage>
        <taxon>Eukaryota</taxon>
        <taxon>Fungi</taxon>
        <taxon>Dikarya</taxon>
        <taxon>Ascomycota</taxon>
        <taxon>Saccharomycotina</taxon>
        <taxon>Pichiomycetes</taxon>
        <taxon>Pichiales</taxon>
        <taxon>Pichiaceae</taxon>
        <taxon>Brettanomyces</taxon>
    </lineage>
</organism>
<dbReference type="SMART" id="SM00173">
    <property type="entry name" value="RAS"/>
    <property type="match status" value="1"/>
</dbReference>
<feature type="region of interest" description="Disordered" evidence="3">
    <location>
        <begin position="195"/>
        <end position="267"/>
    </location>
</feature>
<dbReference type="PRINTS" id="PR00449">
    <property type="entry name" value="RASTRNSFRMNG"/>
</dbReference>
<dbReference type="GO" id="GO:0007165">
    <property type="term" value="P:signal transduction"/>
    <property type="evidence" value="ECO:0007669"/>
    <property type="project" value="InterPro"/>
</dbReference>
<dbReference type="PROSITE" id="PS51419">
    <property type="entry name" value="RAB"/>
    <property type="match status" value="1"/>
</dbReference>
<dbReference type="GeneID" id="62194027"/>
<evidence type="ECO:0000313" key="4">
    <source>
        <dbReference type="EMBL" id="QPG73316.1"/>
    </source>
</evidence>
<feature type="compositionally biased region" description="Basic and acidic residues" evidence="3">
    <location>
        <begin position="199"/>
        <end position="214"/>
    </location>
</feature>
<dbReference type="PROSITE" id="PS51421">
    <property type="entry name" value="RAS"/>
    <property type="match status" value="1"/>
</dbReference>
<dbReference type="GO" id="GO:0005525">
    <property type="term" value="F:GTP binding"/>
    <property type="evidence" value="ECO:0007669"/>
    <property type="project" value="UniProtKB-KW"/>
</dbReference>
<dbReference type="GO" id="GO:0016020">
    <property type="term" value="C:membrane"/>
    <property type="evidence" value="ECO:0007669"/>
    <property type="project" value="InterPro"/>
</dbReference>
<dbReference type="InterPro" id="IPR001806">
    <property type="entry name" value="Small_GTPase"/>
</dbReference>
<dbReference type="InterPro" id="IPR020849">
    <property type="entry name" value="Small_GTPase_Ras-type"/>
</dbReference>
<feature type="compositionally biased region" description="Polar residues" evidence="3">
    <location>
        <begin position="230"/>
        <end position="248"/>
    </location>
</feature>